<evidence type="ECO:0000313" key="1">
    <source>
        <dbReference type="EMBL" id="MBE9026699.1"/>
    </source>
</evidence>
<organism evidence="1 2">
    <name type="scientific">Desmonostoc muscorum LEGE 12446</name>
    <dbReference type="NCBI Taxonomy" id="1828758"/>
    <lineage>
        <taxon>Bacteria</taxon>
        <taxon>Bacillati</taxon>
        <taxon>Cyanobacteriota</taxon>
        <taxon>Cyanophyceae</taxon>
        <taxon>Nostocales</taxon>
        <taxon>Nostocaceae</taxon>
        <taxon>Desmonostoc</taxon>
    </lineage>
</organism>
<gene>
    <name evidence="1" type="ORF">IQ276_31055</name>
</gene>
<dbReference type="RefSeq" id="WP_193922957.1">
    <property type="nucleotide sequence ID" value="NZ_JADEXS020000001.1"/>
</dbReference>
<comment type="caution">
    <text evidence="1">The sequence shown here is derived from an EMBL/GenBank/DDBJ whole genome shotgun (WGS) entry which is preliminary data.</text>
</comment>
<dbReference type="AlphaFoldDB" id="A0A8J7DJ94"/>
<dbReference type="Pfam" id="PF12686">
    <property type="entry name" value="DUF3800"/>
    <property type="match status" value="1"/>
</dbReference>
<accession>A0A8J7DJ94</accession>
<protein>
    <submittedName>
        <fullName evidence="1">DUF3800 domain-containing protein</fullName>
    </submittedName>
</protein>
<name>A0A8J7DJ94_DESMC</name>
<evidence type="ECO:0000313" key="2">
    <source>
        <dbReference type="Proteomes" id="UP000622533"/>
    </source>
</evidence>
<sequence length="270" mass="31379">MTNELHLYFDDSGSRNPDSEAITRRDGIDCFALGGILVQEEDIKQIIIKHQEFCNKWNVTEPLHSTKIRSRQKAFAWLGKEDNKQKSQEFLSDLEMLMLDLPFTIIACAIHRPGYMARYKNKYKNDIWMMCKTAFTILAERSVKYAISKERKLRIFFEESGKDADRAILKYAKELKTEGMYFDPHSSAAYMGLTADTFQINWLGEPQRITKKSPMIQLADLVLYPIIKGRYDSSYRTYESLKSKSKLIDCVLDPDKIPQMGIKYSCFDDI</sequence>
<proteinExistence type="predicted"/>
<dbReference type="InterPro" id="IPR024524">
    <property type="entry name" value="DUF3800"/>
</dbReference>
<keyword evidence="2" id="KW-1185">Reference proteome</keyword>
<reference evidence="1" key="1">
    <citation type="submission" date="2020-10" db="EMBL/GenBank/DDBJ databases">
        <authorList>
            <person name="Castelo-Branco R."/>
            <person name="Eusebio N."/>
            <person name="Adriana R."/>
            <person name="Vieira A."/>
            <person name="Brugerolle De Fraissinette N."/>
            <person name="Rezende De Castro R."/>
            <person name="Schneider M.P."/>
            <person name="Vasconcelos V."/>
            <person name="Leao P.N."/>
        </authorList>
    </citation>
    <scope>NUCLEOTIDE SEQUENCE</scope>
    <source>
        <strain evidence="1">LEGE 12446</strain>
    </source>
</reference>
<dbReference type="EMBL" id="JADEXS010000666">
    <property type="protein sequence ID" value="MBE9026699.1"/>
    <property type="molecule type" value="Genomic_DNA"/>
</dbReference>
<dbReference type="Proteomes" id="UP000622533">
    <property type="component" value="Unassembled WGS sequence"/>
</dbReference>